<dbReference type="AlphaFoldDB" id="A0AAC9L8N6"/>
<evidence type="ECO:0000256" key="3">
    <source>
        <dbReference type="ARBA" id="ARBA00023125"/>
    </source>
</evidence>
<gene>
    <name evidence="7" type="ORF">UA74_05685</name>
</gene>
<feature type="domain" description="OmpR/PhoB-type" evidence="6">
    <location>
        <begin position="1"/>
        <end position="103"/>
    </location>
</feature>
<keyword evidence="4" id="KW-0804">Transcription</keyword>
<evidence type="ECO:0000256" key="4">
    <source>
        <dbReference type="ARBA" id="ARBA00023163"/>
    </source>
</evidence>
<dbReference type="EMBL" id="CP016076">
    <property type="protein sequence ID" value="APU13213.1"/>
    <property type="molecule type" value="Genomic_DNA"/>
</dbReference>
<dbReference type="Gene3D" id="3.40.50.300">
    <property type="entry name" value="P-loop containing nucleotide triphosphate hydrolases"/>
    <property type="match status" value="1"/>
</dbReference>
<keyword evidence="8" id="KW-1185">Reference proteome</keyword>
<evidence type="ECO:0000313" key="8">
    <source>
        <dbReference type="Proteomes" id="UP000185511"/>
    </source>
</evidence>
<dbReference type="GO" id="GO:0006355">
    <property type="term" value="P:regulation of DNA-templated transcription"/>
    <property type="evidence" value="ECO:0007669"/>
    <property type="project" value="InterPro"/>
</dbReference>
<name>A0AAC9L8N6_9PSEU</name>
<dbReference type="InterPro" id="IPR011990">
    <property type="entry name" value="TPR-like_helical_dom_sf"/>
</dbReference>
<dbReference type="Proteomes" id="UP000185511">
    <property type="component" value="Chromosome"/>
</dbReference>
<dbReference type="PANTHER" id="PTHR35807">
    <property type="entry name" value="TRANSCRIPTIONAL REGULATOR REDD-RELATED"/>
    <property type="match status" value="1"/>
</dbReference>
<dbReference type="SUPFAM" id="SSF52540">
    <property type="entry name" value="P-loop containing nucleoside triphosphate hydrolases"/>
    <property type="match status" value="1"/>
</dbReference>
<evidence type="ECO:0000313" key="7">
    <source>
        <dbReference type="EMBL" id="APU13213.1"/>
    </source>
</evidence>
<dbReference type="CDD" id="cd15831">
    <property type="entry name" value="BTAD"/>
    <property type="match status" value="1"/>
</dbReference>
<evidence type="ECO:0000256" key="2">
    <source>
        <dbReference type="ARBA" id="ARBA00023015"/>
    </source>
</evidence>
<dbReference type="SUPFAM" id="SSF48452">
    <property type="entry name" value="TPR-like"/>
    <property type="match status" value="1"/>
</dbReference>
<dbReference type="SMART" id="SM00862">
    <property type="entry name" value="Trans_reg_C"/>
    <property type="match status" value="1"/>
</dbReference>
<dbReference type="PANTHER" id="PTHR35807:SF1">
    <property type="entry name" value="TRANSCRIPTIONAL REGULATOR REDD"/>
    <property type="match status" value="1"/>
</dbReference>
<dbReference type="RefSeq" id="WP_075763966.1">
    <property type="nucleotide sequence ID" value="NZ_CP016076.1"/>
</dbReference>
<dbReference type="InterPro" id="IPR027417">
    <property type="entry name" value="P-loop_NTPase"/>
</dbReference>
<comment type="similarity">
    <text evidence="1">Belongs to the AfsR/DnrI/RedD regulatory family.</text>
</comment>
<proteinExistence type="inferred from homology"/>
<dbReference type="SMART" id="SM00382">
    <property type="entry name" value="AAA"/>
    <property type="match status" value="1"/>
</dbReference>
<dbReference type="PRINTS" id="PR00364">
    <property type="entry name" value="DISEASERSIST"/>
</dbReference>
<dbReference type="PROSITE" id="PS51755">
    <property type="entry name" value="OMPR_PHOB"/>
    <property type="match status" value="1"/>
</dbReference>
<dbReference type="Pfam" id="PF03704">
    <property type="entry name" value="BTAD"/>
    <property type="match status" value="1"/>
</dbReference>
<dbReference type="InterPro" id="IPR005158">
    <property type="entry name" value="BTAD"/>
</dbReference>
<dbReference type="GO" id="GO:0000160">
    <property type="term" value="P:phosphorelay signal transduction system"/>
    <property type="evidence" value="ECO:0007669"/>
    <property type="project" value="InterPro"/>
</dbReference>
<dbReference type="InterPro" id="IPR016032">
    <property type="entry name" value="Sig_transdc_resp-reg_C-effctor"/>
</dbReference>
<protein>
    <submittedName>
        <fullName evidence="7">DNA-binding transcriptional activator of the SARP family</fullName>
    </submittedName>
</protein>
<dbReference type="Gene3D" id="1.25.40.10">
    <property type="entry name" value="Tetratricopeptide repeat domain"/>
    <property type="match status" value="1"/>
</dbReference>
<organism evidence="7 8">
    <name type="scientific">Actinoalloteichus fjordicus</name>
    <dbReference type="NCBI Taxonomy" id="1612552"/>
    <lineage>
        <taxon>Bacteria</taxon>
        <taxon>Bacillati</taxon>
        <taxon>Actinomycetota</taxon>
        <taxon>Actinomycetes</taxon>
        <taxon>Pseudonocardiales</taxon>
        <taxon>Pseudonocardiaceae</taxon>
        <taxon>Actinoalloteichus</taxon>
    </lineage>
</organism>
<dbReference type="InterPro" id="IPR003593">
    <property type="entry name" value="AAA+_ATPase"/>
</dbReference>
<keyword evidence="3 5" id="KW-0238">DNA-binding</keyword>
<evidence type="ECO:0000256" key="1">
    <source>
        <dbReference type="ARBA" id="ARBA00005820"/>
    </source>
</evidence>
<sequence>MAGVIEFRIMGPLTVLRDGEAVRFDGARERAVLSMLVLEANRVVSVGRLIDAVWAGAPPKSARAQIATCVSRLRRALGQQAGGRATSRDDVITTANPGYTLNADPDAIDWARFRALVTAARREASAGGRQQAVSILRDALSLRRGVAFEGVHGMRCEAAGLEEAHLDAVESCVEMELELGAHQKVIAELTPVVTEHPLRERARVQLMLAQYRAGRRAEALRTYHDARRQLIEQIGLEPGPELRQLHERILRDAADLTPSPVSAPGQDRQFVVPSQLPPQALPFAGRVEAERELDAALAPRAETASPSPVILAGPSGVGKTALALRWAHRTLDLFPDGQLFADLGDGDPASSLRPSIVLDRFLRGLGVPDRAIPADLVEKTALFRSMTAHRRLLVVLDGASDADQVLPLLPGGIHCRVIITSRDALDDLVARQGAFRSFVGPLRPEESRELLVMLVGRARVAAEPSAAGRLALSSRGFPMALRMAAARLSSHPPRSLEELAPSLPLHREELEDLQLDLGGRRTRPSFA</sequence>
<dbReference type="GO" id="GO:0043531">
    <property type="term" value="F:ADP binding"/>
    <property type="evidence" value="ECO:0007669"/>
    <property type="project" value="InterPro"/>
</dbReference>
<evidence type="ECO:0000256" key="5">
    <source>
        <dbReference type="PROSITE-ProRule" id="PRU01091"/>
    </source>
</evidence>
<dbReference type="InterPro" id="IPR001867">
    <property type="entry name" value="OmpR/PhoB-type_DNA-bd"/>
</dbReference>
<dbReference type="GO" id="GO:0003677">
    <property type="term" value="F:DNA binding"/>
    <property type="evidence" value="ECO:0007669"/>
    <property type="project" value="UniProtKB-UniRule"/>
</dbReference>
<dbReference type="SUPFAM" id="SSF46894">
    <property type="entry name" value="C-terminal effector domain of the bipartite response regulators"/>
    <property type="match status" value="1"/>
</dbReference>
<dbReference type="KEGG" id="acad:UA74_05685"/>
<dbReference type="Pfam" id="PF00486">
    <property type="entry name" value="Trans_reg_C"/>
    <property type="match status" value="1"/>
</dbReference>
<dbReference type="InterPro" id="IPR036388">
    <property type="entry name" value="WH-like_DNA-bd_sf"/>
</dbReference>
<dbReference type="Gene3D" id="1.10.10.10">
    <property type="entry name" value="Winged helix-like DNA-binding domain superfamily/Winged helix DNA-binding domain"/>
    <property type="match status" value="1"/>
</dbReference>
<accession>A0AAC9L8N6</accession>
<feature type="DNA-binding region" description="OmpR/PhoB-type" evidence="5">
    <location>
        <begin position="1"/>
        <end position="103"/>
    </location>
</feature>
<keyword evidence="2" id="KW-0805">Transcription regulation</keyword>
<evidence type="ECO:0000259" key="6">
    <source>
        <dbReference type="PROSITE" id="PS51755"/>
    </source>
</evidence>
<dbReference type="SMART" id="SM01043">
    <property type="entry name" value="BTAD"/>
    <property type="match status" value="1"/>
</dbReference>
<reference evidence="8" key="1">
    <citation type="submission" date="2016-06" db="EMBL/GenBank/DDBJ databases">
        <title>Complete genome sequence of Actinoalloteichus fjordicus DSM 46855 (=ADI127-17), type strain of the new species Actinoalloteichus fjordicus.</title>
        <authorList>
            <person name="Ruckert C."/>
            <person name="Nouioui I."/>
            <person name="Willmese J."/>
            <person name="van Wezel G."/>
            <person name="Klenk H.-P."/>
            <person name="Kalinowski J."/>
            <person name="Zotchev S.B."/>
        </authorList>
    </citation>
    <scope>NUCLEOTIDE SEQUENCE [LARGE SCALE GENOMIC DNA]</scope>
    <source>
        <strain evidence="8">ADI127-7</strain>
    </source>
</reference>
<dbReference type="InterPro" id="IPR051677">
    <property type="entry name" value="AfsR-DnrI-RedD_regulator"/>
</dbReference>